<protein>
    <submittedName>
        <fullName evidence="1">Uncharacterized protein</fullName>
    </submittedName>
</protein>
<organism evidence="1 2">
    <name type="scientific">Pseudomonas umsongensis</name>
    <dbReference type="NCBI Taxonomy" id="198618"/>
    <lineage>
        <taxon>Bacteria</taxon>
        <taxon>Pseudomonadati</taxon>
        <taxon>Pseudomonadota</taxon>
        <taxon>Gammaproteobacteria</taxon>
        <taxon>Pseudomonadales</taxon>
        <taxon>Pseudomonadaceae</taxon>
        <taxon>Pseudomonas</taxon>
    </lineage>
</organism>
<dbReference type="Proteomes" id="UP000215455">
    <property type="component" value="Unassembled WGS sequence"/>
</dbReference>
<sequence>MLPFCWAGTPAFEKGSRRKGETIGGRYRSNGYVLRQQSPTGHWSHLQKITNFCRSIRIAIVFNSPPAGRSLSISRQTPGLAPAVARPCA</sequence>
<evidence type="ECO:0000313" key="2">
    <source>
        <dbReference type="Proteomes" id="UP000215455"/>
    </source>
</evidence>
<dbReference type="EMBL" id="NIWU01000001">
    <property type="protein sequence ID" value="OXR35093.1"/>
    <property type="molecule type" value="Genomic_DNA"/>
</dbReference>
<accession>A0ABX4E0C2</accession>
<proteinExistence type="predicted"/>
<reference evidence="1 2" key="1">
    <citation type="submission" date="2017-06" db="EMBL/GenBank/DDBJ databases">
        <authorList>
            <person name="Furmanczyk E.M."/>
        </authorList>
    </citation>
    <scope>NUCLEOTIDE SEQUENCE [LARGE SCALE GENOMIC DNA]</scope>
    <source>
        <strain evidence="1 2">DSM 16611</strain>
    </source>
</reference>
<evidence type="ECO:0000313" key="1">
    <source>
        <dbReference type="EMBL" id="OXR35093.1"/>
    </source>
</evidence>
<gene>
    <name evidence="1" type="ORF">PSUM_04155</name>
</gene>
<comment type="caution">
    <text evidence="1">The sequence shown here is derived from an EMBL/GenBank/DDBJ whole genome shotgun (WGS) entry which is preliminary data.</text>
</comment>
<keyword evidence="2" id="KW-1185">Reference proteome</keyword>
<name>A0ABX4E0C2_9PSED</name>